<feature type="region of interest" description="Disordered" evidence="6">
    <location>
        <begin position="162"/>
        <end position="257"/>
    </location>
</feature>
<sequence>FERKCCIRLQWNEQKYEEIIDCSALRSDLLLLPAGDDTEIGEKGINLSGGQKARVCIARALYRYDQTSLMLFDDPLSAVDNDVANVIFTKGILEIGNRHNITRLVVLNSHLEFLEHFDRILVMESRDGYCYIVDNATRNDMQRLKTQYKSLLDQLIQQDERRTSSNIKPMDVGMATWNTRSSVQKITTNENKDKGMDNDESKETSENTKSISEIELNAISRNNKKEKNDEQSGLLSPSALSSSHSTGSLRNDEWKSTTQIRQTKQHLLGEKYDQIKKITKEEDRKRGNLKRGLLIRYLDAASQGNGYWLLAMIFVVNAGSQLFVVFSDLWLSWWASTNDGLSAQSPTRYRPFFNGESWDQKWWMLGAFCCCFTAMGVSIIRAITVFFFCIRASNDIHKDILDK</sequence>
<evidence type="ECO:0000256" key="2">
    <source>
        <dbReference type="ARBA" id="ARBA00022741"/>
    </source>
</evidence>
<keyword evidence="5 7" id="KW-0472">Membrane</keyword>
<protein>
    <submittedName>
        <fullName evidence="9">Multidrug resistance related protein 1</fullName>
    </submittedName>
</protein>
<evidence type="ECO:0000313" key="9">
    <source>
        <dbReference type="EMBL" id="ETO24272.1"/>
    </source>
</evidence>
<feature type="domain" description="ABC transporter" evidence="8">
    <location>
        <begin position="35"/>
        <end position="76"/>
    </location>
</feature>
<feature type="non-terminal residue" evidence="9">
    <location>
        <position position="403"/>
    </location>
</feature>
<evidence type="ECO:0000256" key="4">
    <source>
        <dbReference type="ARBA" id="ARBA00022989"/>
    </source>
</evidence>
<keyword evidence="2" id="KW-0547">Nucleotide-binding</keyword>
<evidence type="ECO:0000256" key="6">
    <source>
        <dbReference type="SAM" id="MobiDB-lite"/>
    </source>
</evidence>
<keyword evidence="1 7" id="KW-0812">Transmembrane</keyword>
<keyword evidence="3" id="KW-0067">ATP-binding</keyword>
<dbReference type="GO" id="GO:0016887">
    <property type="term" value="F:ATP hydrolysis activity"/>
    <property type="evidence" value="ECO:0007669"/>
    <property type="project" value="InterPro"/>
</dbReference>
<feature type="transmembrane region" description="Helical" evidence="7">
    <location>
        <begin position="306"/>
        <end position="326"/>
    </location>
</feature>
<feature type="non-terminal residue" evidence="9">
    <location>
        <position position="1"/>
    </location>
</feature>
<feature type="compositionally biased region" description="Polar residues" evidence="6">
    <location>
        <begin position="176"/>
        <end position="189"/>
    </location>
</feature>
<dbReference type="Gene3D" id="3.40.50.300">
    <property type="entry name" value="P-loop containing nucleotide triphosphate hydrolases"/>
    <property type="match status" value="1"/>
</dbReference>
<dbReference type="AlphaFoldDB" id="X6NG04"/>
<dbReference type="GO" id="GO:0042626">
    <property type="term" value="F:ATPase-coupled transmembrane transporter activity"/>
    <property type="evidence" value="ECO:0007669"/>
    <property type="project" value="TreeGrafter"/>
</dbReference>
<dbReference type="OrthoDB" id="6500128at2759"/>
<evidence type="ECO:0000256" key="7">
    <source>
        <dbReference type="SAM" id="Phobius"/>
    </source>
</evidence>
<evidence type="ECO:0000256" key="3">
    <source>
        <dbReference type="ARBA" id="ARBA00022840"/>
    </source>
</evidence>
<dbReference type="Pfam" id="PF00005">
    <property type="entry name" value="ABC_tran"/>
    <property type="match status" value="1"/>
</dbReference>
<proteinExistence type="predicted"/>
<name>X6NG04_RETFI</name>
<organism evidence="9 10">
    <name type="scientific">Reticulomyxa filosa</name>
    <dbReference type="NCBI Taxonomy" id="46433"/>
    <lineage>
        <taxon>Eukaryota</taxon>
        <taxon>Sar</taxon>
        <taxon>Rhizaria</taxon>
        <taxon>Retaria</taxon>
        <taxon>Foraminifera</taxon>
        <taxon>Monothalamids</taxon>
        <taxon>Reticulomyxidae</taxon>
        <taxon>Reticulomyxa</taxon>
    </lineage>
</organism>
<dbReference type="GO" id="GO:0016020">
    <property type="term" value="C:membrane"/>
    <property type="evidence" value="ECO:0007669"/>
    <property type="project" value="InterPro"/>
</dbReference>
<evidence type="ECO:0000256" key="1">
    <source>
        <dbReference type="ARBA" id="ARBA00022692"/>
    </source>
</evidence>
<evidence type="ECO:0000313" key="10">
    <source>
        <dbReference type="Proteomes" id="UP000023152"/>
    </source>
</evidence>
<evidence type="ECO:0000259" key="8">
    <source>
        <dbReference type="Pfam" id="PF00005"/>
    </source>
</evidence>
<keyword evidence="10" id="KW-1185">Reference proteome</keyword>
<dbReference type="InterPro" id="IPR036640">
    <property type="entry name" value="ABC1_TM_sf"/>
</dbReference>
<dbReference type="GO" id="GO:0005524">
    <property type="term" value="F:ATP binding"/>
    <property type="evidence" value="ECO:0007669"/>
    <property type="project" value="UniProtKB-KW"/>
</dbReference>
<dbReference type="PANTHER" id="PTHR24223">
    <property type="entry name" value="ATP-BINDING CASSETTE SUB-FAMILY C"/>
    <property type="match status" value="1"/>
</dbReference>
<dbReference type="SUPFAM" id="SSF52540">
    <property type="entry name" value="P-loop containing nucleoside triphosphate hydrolases"/>
    <property type="match status" value="1"/>
</dbReference>
<reference evidence="9 10" key="1">
    <citation type="journal article" date="2013" name="Curr. Biol.">
        <title>The Genome of the Foraminiferan Reticulomyxa filosa.</title>
        <authorList>
            <person name="Glockner G."/>
            <person name="Hulsmann N."/>
            <person name="Schleicher M."/>
            <person name="Noegel A.A."/>
            <person name="Eichinger L."/>
            <person name="Gallinger C."/>
            <person name="Pawlowski J."/>
            <person name="Sierra R."/>
            <person name="Euteneuer U."/>
            <person name="Pillet L."/>
            <person name="Moustafa A."/>
            <person name="Platzer M."/>
            <person name="Groth M."/>
            <person name="Szafranski K."/>
            <person name="Schliwa M."/>
        </authorList>
    </citation>
    <scope>NUCLEOTIDE SEQUENCE [LARGE SCALE GENOMIC DNA]</scope>
</reference>
<feature type="transmembrane region" description="Helical" evidence="7">
    <location>
        <begin position="362"/>
        <end position="390"/>
    </location>
</feature>
<dbReference type="InterPro" id="IPR027417">
    <property type="entry name" value="P-loop_NTPase"/>
</dbReference>
<feature type="compositionally biased region" description="Basic and acidic residues" evidence="6">
    <location>
        <begin position="190"/>
        <end position="206"/>
    </location>
</feature>
<evidence type="ECO:0000256" key="5">
    <source>
        <dbReference type="ARBA" id="ARBA00023136"/>
    </source>
</evidence>
<dbReference type="InterPro" id="IPR003439">
    <property type="entry name" value="ABC_transporter-like_ATP-bd"/>
</dbReference>
<dbReference type="Gene3D" id="1.20.1560.10">
    <property type="entry name" value="ABC transporter type 1, transmembrane domain"/>
    <property type="match status" value="1"/>
</dbReference>
<dbReference type="Proteomes" id="UP000023152">
    <property type="component" value="Unassembled WGS sequence"/>
</dbReference>
<accession>X6NG04</accession>
<comment type="caution">
    <text evidence="9">The sequence shown here is derived from an EMBL/GenBank/DDBJ whole genome shotgun (WGS) entry which is preliminary data.</text>
</comment>
<keyword evidence="4 7" id="KW-1133">Transmembrane helix</keyword>
<gene>
    <name evidence="9" type="ORF">RFI_12885</name>
</gene>
<dbReference type="EMBL" id="ASPP01009332">
    <property type="protein sequence ID" value="ETO24272.1"/>
    <property type="molecule type" value="Genomic_DNA"/>
</dbReference>
<feature type="compositionally biased region" description="Low complexity" evidence="6">
    <location>
        <begin position="232"/>
        <end position="249"/>
    </location>
</feature>
<dbReference type="InterPro" id="IPR050173">
    <property type="entry name" value="ABC_transporter_C-like"/>
</dbReference>